<proteinExistence type="predicted"/>
<dbReference type="Proteomes" id="UP001238805">
    <property type="component" value="Chromosome"/>
</dbReference>
<dbReference type="CDD" id="cd04301">
    <property type="entry name" value="NAT_SF"/>
    <property type="match status" value="1"/>
</dbReference>
<accession>A0ABY8VN30</accession>
<feature type="domain" description="N-acetyltransferase" evidence="1">
    <location>
        <begin position="4"/>
        <end position="155"/>
    </location>
</feature>
<evidence type="ECO:0000313" key="3">
    <source>
        <dbReference type="Proteomes" id="UP001238805"/>
    </source>
</evidence>
<dbReference type="RefSeq" id="WP_284875631.1">
    <property type="nucleotide sequence ID" value="NZ_CP126970.1"/>
</dbReference>
<evidence type="ECO:0000259" key="1">
    <source>
        <dbReference type="PROSITE" id="PS51186"/>
    </source>
</evidence>
<sequence>MDTLTIRREAEADIPAIRDLTSRAFVDKPYSDQREAEIVETLRDTDSLTFSFIAVKGPAVVGHIAASPVSISDGTGNWFGIGPISVDPATQGEGIGSQLMQRALDELEAMGAGGAVALGDPTFYRRFGLATRPGLTYPGFDPQYFLAVALADPDVPAGEVTYHPAFTG</sequence>
<keyword evidence="2" id="KW-0012">Acyltransferase</keyword>
<reference evidence="2 3" key="1">
    <citation type="submission" date="2023-05" db="EMBL/GenBank/DDBJ databases">
        <title>Corynebacterium suedekumii sp. nov. and Corynebacterium breve sp. nov. isolated from raw cow's milk.</title>
        <authorList>
            <person name="Baer M.K."/>
            <person name="Mehl L."/>
            <person name="Hellmuth R."/>
            <person name="Marke G."/>
            <person name="Lipski A."/>
        </authorList>
    </citation>
    <scope>NUCLEOTIDE SEQUENCE [LARGE SCALE GENOMIC DNA]</scope>
    <source>
        <strain evidence="2 3">LM112</strain>
    </source>
</reference>
<dbReference type="SUPFAM" id="SSF55729">
    <property type="entry name" value="Acyl-CoA N-acyltransferases (Nat)"/>
    <property type="match status" value="1"/>
</dbReference>
<name>A0ABY8VN30_9CORY</name>
<dbReference type="InterPro" id="IPR000182">
    <property type="entry name" value="GNAT_dom"/>
</dbReference>
<keyword evidence="2" id="KW-0808">Transferase</keyword>
<gene>
    <name evidence="2" type="ORF">QP029_04420</name>
</gene>
<dbReference type="EMBL" id="CP126970">
    <property type="protein sequence ID" value="WIM71056.1"/>
    <property type="molecule type" value="Genomic_DNA"/>
</dbReference>
<keyword evidence="3" id="KW-1185">Reference proteome</keyword>
<dbReference type="PROSITE" id="PS51186">
    <property type="entry name" value="GNAT"/>
    <property type="match status" value="1"/>
</dbReference>
<organism evidence="2 3">
    <name type="scientific">Corynebacterium suedekumii</name>
    <dbReference type="NCBI Taxonomy" id="3049801"/>
    <lineage>
        <taxon>Bacteria</taxon>
        <taxon>Bacillati</taxon>
        <taxon>Actinomycetota</taxon>
        <taxon>Actinomycetes</taxon>
        <taxon>Mycobacteriales</taxon>
        <taxon>Corynebacteriaceae</taxon>
        <taxon>Corynebacterium</taxon>
    </lineage>
</organism>
<dbReference type="InterPro" id="IPR016181">
    <property type="entry name" value="Acyl_CoA_acyltransferase"/>
</dbReference>
<dbReference type="GO" id="GO:0016746">
    <property type="term" value="F:acyltransferase activity"/>
    <property type="evidence" value="ECO:0007669"/>
    <property type="project" value="UniProtKB-KW"/>
</dbReference>
<dbReference type="EC" id="2.3.1.-" evidence="2"/>
<dbReference type="Gene3D" id="3.40.630.30">
    <property type="match status" value="1"/>
</dbReference>
<dbReference type="Pfam" id="PF13527">
    <property type="entry name" value="Acetyltransf_9"/>
    <property type="match status" value="1"/>
</dbReference>
<evidence type="ECO:0000313" key="2">
    <source>
        <dbReference type="EMBL" id="WIM71056.1"/>
    </source>
</evidence>
<protein>
    <submittedName>
        <fullName evidence="2">N-acetyltransferase</fullName>
        <ecNumber evidence="2">2.3.1.-</ecNumber>
    </submittedName>
</protein>